<dbReference type="EMBL" id="AP014854">
    <property type="protein sequence ID" value="BAS00724.1"/>
    <property type="molecule type" value="Genomic_DNA"/>
</dbReference>
<evidence type="ECO:0000313" key="4">
    <source>
        <dbReference type="EMBL" id="BAS00724.1"/>
    </source>
</evidence>
<dbReference type="InterPro" id="IPR044725">
    <property type="entry name" value="CBSX3_CBS_dom"/>
</dbReference>
<dbReference type="KEGG" id="bvr:BVIR_1617"/>
<dbReference type="PANTHER" id="PTHR43080:SF2">
    <property type="entry name" value="CBS DOMAIN-CONTAINING PROTEIN"/>
    <property type="match status" value="1"/>
</dbReference>
<dbReference type="Pfam" id="PF00571">
    <property type="entry name" value="CBS"/>
    <property type="match status" value="2"/>
</dbReference>
<dbReference type="EMBL" id="LN907867">
    <property type="protein sequence ID" value="CUU42060.1"/>
    <property type="molecule type" value="Genomic_DNA"/>
</dbReference>
<proteinExistence type="predicted"/>
<keyword evidence="1 2" id="KW-0129">CBS domain</keyword>
<evidence type="ECO:0000313" key="5">
    <source>
        <dbReference type="EMBL" id="CUU42060.1"/>
    </source>
</evidence>
<evidence type="ECO:0000256" key="2">
    <source>
        <dbReference type="PROSITE-ProRule" id="PRU00703"/>
    </source>
</evidence>
<organism evidence="5 6">
    <name type="scientific">Blastochloris viridis</name>
    <name type="common">Rhodopseudomonas viridis</name>
    <dbReference type="NCBI Taxonomy" id="1079"/>
    <lineage>
        <taxon>Bacteria</taxon>
        <taxon>Pseudomonadati</taxon>
        <taxon>Pseudomonadota</taxon>
        <taxon>Alphaproteobacteria</taxon>
        <taxon>Hyphomicrobiales</taxon>
        <taxon>Blastochloridaceae</taxon>
        <taxon>Blastochloris</taxon>
    </lineage>
</organism>
<reference evidence="5" key="2">
    <citation type="submission" date="2015-11" db="EMBL/GenBank/DDBJ databases">
        <authorList>
            <person name="Zhang Y."/>
            <person name="Guo Z."/>
        </authorList>
    </citation>
    <scope>NUCLEOTIDE SEQUENCE</scope>
    <source>
        <strain evidence="5">1</strain>
    </source>
</reference>
<dbReference type="STRING" id="1079.BVIR_1617"/>
<dbReference type="CDD" id="cd04623">
    <property type="entry name" value="CBS_pair_bac_euk"/>
    <property type="match status" value="1"/>
</dbReference>
<keyword evidence="6" id="KW-1185">Reference proteome</keyword>
<name>A0A0H5BQC8_BLAVI</name>
<evidence type="ECO:0000256" key="1">
    <source>
        <dbReference type="ARBA" id="ARBA00023122"/>
    </source>
</evidence>
<dbReference type="OrthoDB" id="9807125at2"/>
<dbReference type="SUPFAM" id="SSF54631">
    <property type="entry name" value="CBS-domain pair"/>
    <property type="match status" value="1"/>
</dbReference>
<protein>
    <submittedName>
        <fullName evidence="4">CBS domain protein</fullName>
    </submittedName>
    <submittedName>
        <fullName evidence="5">Putative manganese-dependent inorganic pyrophosphatase</fullName>
    </submittedName>
</protein>
<reference evidence="4" key="1">
    <citation type="journal article" date="2015" name="Genome Announc.">
        <title>Complete Genome Sequence of the Bacteriochlorophyll b-Producing Photosynthetic Bacterium Blastochloris viridis.</title>
        <authorList>
            <person name="Tsukatani Y."/>
            <person name="Hirose Y."/>
            <person name="Harada J."/>
            <person name="Misawa N."/>
            <person name="Mori K."/>
            <person name="Inoue K."/>
            <person name="Tamiaki H."/>
        </authorList>
    </citation>
    <scope>NUCLEOTIDE SEQUENCE [LARGE SCALE GENOMIC DNA]</scope>
    <source>
        <strain evidence="4">DSM 133</strain>
    </source>
</reference>
<sequence>MIVRTILANKVGEVATMLPDQPVMDAAMLLASRQIGVVVVTTADNMVLGILSERDIVRRLAEAGARVLDAPVRTVMTTDVAICSPDEPLDVIMRRMTTGGFRHLPAVSAGRLLGVISMGDVVKYNLDQMEYVSRELNGYMLTA</sequence>
<gene>
    <name evidence="4" type="ORF">BV133_3130</name>
    <name evidence="5" type="ORF">BVIRIDIS_10620</name>
</gene>
<evidence type="ECO:0000259" key="3">
    <source>
        <dbReference type="PROSITE" id="PS51371"/>
    </source>
</evidence>
<dbReference type="PROSITE" id="PS51371">
    <property type="entry name" value="CBS"/>
    <property type="match status" value="2"/>
</dbReference>
<dbReference type="RefSeq" id="WP_055037196.1">
    <property type="nucleotide sequence ID" value="NZ_AP014854.2"/>
</dbReference>
<dbReference type="InterPro" id="IPR000644">
    <property type="entry name" value="CBS_dom"/>
</dbReference>
<dbReference type="Proteomes" id="UP000065734">
    <property type="component" value="Chromosome I"/>
</dbReference>
<feature type="domain" description="CBS" evidence="3">
    <location>
        <begin position="76"/>
        <end position="131"/>
    </location>
</feature>
<reference evidence="6" key="3">
    <citation type="journal article" date="2016" name="Genome Announc.">
        <title>Revised genome sequence of the purple photosynthetic bacterium Blastochloris viridis.</title>
        <authorList>
            <person name="Liu L.N."/>
            <person name="Faulkner M."/>
            <person name="Liu X."/>
            <person name="Huang F."/>
            <person name="Darby A.C."/>
            <person name="Hall N."/>
        </authorList>
    </citation>
    <scope>NUCLEOTIDE SEQUENCE [LARGE SCALE GENOMIC DNA]</scope>
    <source>
        <strain evidence="6">ATCC 19567 / DSM 133 / F</strain>
    </source>
</reference>
<evidence type="ECO:0000313" key="6">
    <source>
        <dbReference type="Proteomes" id="UP000065734"/>
    </source>
</evidence>
<dbReference type="SMART" id="SM00116">
    <property type="entry name" value="CBS"/>
    <property type="match status" value="2"/>
</dbReference>
<dbReference type="PATRIC" id="fig|1079.6.peg.1674"/>
<dbReference type="InterPro" id="IPR046342">
    <property type="entry name" value="CBS_dom_sf"/>
</dbReference>
<dbReference type="PANTHER" id="PTHR43080">
    <property type="entry name" value="CBS DOMAIN-CONTAINING PROTEIN CBSX3, MITOCHONDRIAL"/>
    <property type="match status" value="1"/>
</dbReference>
<accession>A0A0H5BQC8</accession>
<dbReference type="Gene3D" id="3.10.580.10">
    <property type="entry name" value="CBS-domain"/>
    <property type="match status" value="1"/>
</dbReference>
<dbReference type="AlphaFoldDB" id="A0A0H5BQC8"/>
<feature type="domain" description="CBS" evidence="3">
    <location>
        <begin position="8"/>
        <end position="66"/>
    </location>
</feature>
<dbReference type="InterPro" id="IPR051257">
    <property type="entry name" value="Diverse_CBS-Domain"/>
</dbReference>